<dbReference type="GO" id="GO:0016787">
    <property type="term" value="F:hydrolase activity"/>
    <property type="evidence" value="ECO:0007669"/>
    <property type="project" value="UniProtKB-KW"/>
</dbReference>
<reference evidence="10 11" key="1">
    <citation type="submission" date="2024-09" db="EMBL/GenBank/DDBJ databases">
        <authorList>
            <person name="Sun Q."/>
            <person name="Mori K."/>
        </authorList>
    </citation>
    <scope>NUCLEOTIDE SEQUENCE [LARGE SCALE GENOMIC DNA]</scope>
    <source>
        <strain evidence="10 11">CCM 7538</strain>
    </source>
</reference>
<name>A0ABV6HW46_9PAST</name>
<comment type="similarity">
    <text evidence="3">Belongs to the Nudix hydrolase family. NudK subfamily.</text>
</comment>
<comment type="catalytic activity">
    <reaction evidence="1">
        <text>GDP-alpha-D-mannose + H2O = alpha-D-mannose 1-phosphate + GMP + 2 H(+)</text>
        <dbReference type="Rhea" id="RHEA:27978"/>
        <dbReference type="ChEBI" id="CHEBI:15377"/>
        <dbReference type="ChEBI" id="CHEBI:15378"/>
        <dbReference type="ChEBI" id="CHEBI:57527"/>
        <dbReference type="ChEBI" id="CHEBI:58115"/>
        <dbReference type="ChEBI" id="CHEBI:58409"/>
    </reaction>
</comment>
<evidence type="ECO:0000256" key="4">
    <source>
        <dbReference type="ARBA" id="ARBA00016377"/>
    </source>
</evidence>
<comment type="cofactor">
    <cofactor evidence="2">
        <name>Mg(2+)</name>
        <dbReference type="ChEBI" id="CHEBI:18420"/>
    </cofactor>
</comment>
<evidence type="ECO:0000313" key="11">
    <source>
        <dbReference type="Proteomes" id="UP001589769"/>
    </source>
</evidence>
<gene>
    <name evidence="10" type="ORF">ACFFHT_05955</name>
</gene>
<evidence type="ECO:0000313" key="10">
    <source>
        <dbReference type="EMBL" id="MFC0323103.1"/>
    </source>
</evidence>
<dbReference type="InterPro" id="IPR015797">
    <property type="entry name" value="NUDIX_hydrolase-like_dom_sf"/>
</dbReference>
<dbReference type="SUPFAM" id="SSF55811">
    <property type="entry name" value="Nudix"/>
    <property type="match status" value="1"/>
</dbReference>
<proteinExistence type="inferred from homology"/>
<dbReference type="RefSeq" id="WP_382374399.1">
    <property type="nucleotide sequence ID" value="NZ_JBHLWA010000027.1"/>
</dbReference>
<dbReference type="InterPro" id="IPR020084">
    <property type="entry name" value="NUDIX_hydrolase_CS"/>
</dbReference>
<evidence type="ECO:0000256" key="2">
    <source>
        <dbReference type="ARBA" id="ARBA00001946"/>
    </source>
</evidence>
<accession>A0ABV6HW46</accession>
<keyword evidence="5 8" id="KW-0378">Hydrolase</keyword>
<evidence type="ECO:0000256" key="6">
    <source>
        <dbReference type="ARBA" id="ARBA00032162"/>
    </source>
</evidence>
<dbReference type="Gene3D" id="3.90.79.10">
    <property type="entry name" value="Nucleoside Triphosphate Pyrophosphohydrolase"/>
    <property type="match status" value="1"/>
</dbReference>
<dbReference type="PANTHER" id="PTHR11839">
    <property type="entry name" value="UDP/ADP-SUGAR PYROPHOSPHATASE"/>
    <property type="match status" value="1"/>
</dbReference>
<evidence type="ECO:0000256" key="7">
    <source>
        <dbReference type="ARBA" id="ARBA00032272"/>
    </source>
</evidence>
<dbReference type="EMBL" id="JBHLWA010000027">
    <property type="protein sequence ID" value="MFC0323103.1"/>
    <property type="molecule type" value="Genomic_DNA"/>
</dbReference>
<evidence type="ECO:0000256" key="1">
    <source>
        <dbReference type="ARBA" id="ARBA00000847"/>
    </source>
</evidence>
<evidence type="ECO:0000256" key="3">
    <source>
        <dbReference type="ARBA" id="ARBA00007275"/>
    </source>
</evidence>
<dbReference type="Proteomes" id="UP001589769">
    <property type="component" value="Unassembled WGS sequence"/>
</dbReference>
<comment type="caution">
    <text evidence="10">The sequence shown here is derived from an EMBL/GenBank/DDBJ whole genome shotgun (WGS) entry which is preliminary data.</text>
</comment>
<evidence type="ECO:0000256" key="8">
    <source>
        <dbReference type="RuleBase" id="RU003476"/>
    </source>
</evidence>
<evidence type="ECO:0000256" key="5">
    <source>
        <dbReference type="ARBA" id="ARBA00022801"/>
    </source>
</evidence>
<protein>
    <recommendedName>
        <fullName evidence="4">GDP-mannose pyrophosphatase</fullName>
    </recommendedName>
    <alternativeName>
        <fullName evidence="6">GDP-mannose hydrolase</fullName>
    </alternativeName>
    <alternativeName>
        <fullName evidence="7">GDPMK</fullName>
    </alternativeName>
</protein>
<dbReference type="PRINTS" id="PR00502">
    <property type="entry name" value="NUDIXFAMILY"/>
</dbReference>
<dbReference type="InterPro" id="IPR020476">
    <property type="entry name" value="Nudix_hydrolase"/>
</dbReference>
<dbReference type="PANTHER" id="PTHR11839:SF18">
    <property type="entry name" value="NUDIX HYDROLASE DOMAIN-CONTAINING PROTEIN"/>
    <property type="match status" value="1"/>
</dbReference>
<dbReference type="InterPro" id="IPR000086">
    <property type="entry name" value="NUDIX_hydrolase_dom"/>
</dbReference>
<dbReference type="Pfam" id="PF00293">
    <property type="entry name" value="NUDIX"/>
    <property type="match status" value="1"/>
</dbReference>
<sequence length="183" mass="21267">MLKTIKINTIFKNKYLELQNNNVVDEVTNKSFEHIRLIEKETDYPGAVAICKFEDRLLLINNYRYGINRMSLEFPRGYVEKGETLEECAIRELFEETGVIFNPTVDSIKKLGEVAVSSSIMATMTPFYLIEIKQSLPEIHLQKEENIEDFKWESIDNIINLIKENKIVDSFTICGIGFSQLFR</sequence>
<dbReference type="CDD" id="cd03424">
    <property type="entry name" value="NUDIX_ADPRase_Nudt5_UGPPase_Nudt14"/>
    <property type="match status" value="1"/>
</dbReference>
<dbReference type="PROSITE" id="PS00893">
    <property type="entry name" value="NUDIX_BOX"/>
    <property type="match status" value="1"/>
</dbReference>
<dbReference type="PROSITE" id="PS51462">
    <property type="entry name" value="NUDIX"/>
    <property type="match status" value="1"/>
</dbReference>
<evidence type="ECO:0000259" key="9">
    <source>
        <dbReference type="PROSITE" id="PS51462"/>
    </source>
</evidence>
<feature type="domain" description="Nudix hydrolase" evidence="9">
    <location>
        <begin position="40"/>
        <end position="175"/>
    </location>
</feature>
<keyword evidence="11" id="KW-1185">Reference proteome</keyword>
<organism evidence="10 11">
    <name type="scientific">Gallibacterium melopsittaci</name>
    <dbReference type="NCBI Taxonomy" id="516063"/>
    <lineage>
        <taxon>Bacteria</taxon>
        <taxon>Pseudomonadati</taxon>
        <taxon>Pseudomonadota</taxon>
        <taxon>Gammaproteobacteria</taxon>
        <taxon>Pasteurellales</taxon>
        <taxon>Pasteurellaceae</taxon>
        <taxon>Gallibacterium</taxon>
    </lineage>
</organism>